<proteinExistence type="predicted"/>
<reference evidence="4 5" key="1">
    <citation type="submission" date="2015-01" db="EMBL/GenBank/DDBJ databases">
        <title>The Genome Sequence of Exophiala sideris CBS121828.</title>
        <authorList>
            <consortium name="The Broad Institute Genomics Platform"/>
            <person name="Cuomo C."/>
            <person name="de Hoog S."/>
            <person name="Gorbushina A."/>
            <person name="Stielow B."/>
            <person name="Teixiera M."/>
            <person name="Abouelleil A."/>
            <person name="Chapman S.B."/>
            <person name="Priest M."/>
            <person name="Young S.K."/>
            <person name="Wortman J."/>
            <person name="Nusbaum C."/>
            <person name="Birren B."/>
        </authorList>
    </citation>
    <scope>NUCLEOTIDE SEQUENCE [LARGE SCALE GENOMIC DNA]</scope>
    <source>
        <strain evidence="4 5">CBS 121828</strain>
    </source>
</reference>
<evidence type="ECO:0000313" key="5">
    <source>
        <dbReference type="Proteomes" id="UP000053599"/>
    </source>
</evidence>
<dbReference type="PANTHER" id="PTHR38420">
    <property type="entry name" value="AP-4-A PHOSPHORYLASE II"/>
    <property type="match status" value="1"/>
</dbReference>
<dbReference type="Pfam" id="PF09830">
    <property type="entry name" value="ATP_transf"/>
    <property type="match status" value="1"/>
</dbReference>
<protein>
    <submittedName>
        <fullName evidence="4">Uncharacterized protein</fullName>
    </submittedName>
</protein>
<accession>A0A0D1YWE6</accession>
<dbReference type="AlphaFoldDB" id="A0A0D1YWE6"/>
<name>A0A0D1YWE6_9EURO</name>
<dbReference type="GO" id="GO:0005524">
    <property type="term" value="F:ATP binding"/>
    <property type="evidence" value="ECO:0007669"/>
    <property type="project" value="InterPro"/>
</dbReference>
<dbReference type="InterPro" id="IPR036265">
    <property type="entry name" value="HIT-like_sf"/>
</dbReference>
<feature type="region of interest" description="Disordered" evidence="1">
    <location>
        <begin position="60"/>
        <end position="79"/>
    </location>
</feature>
<dbReference type="InterPro" id="IPR043171">
    <property type="entry name" value="Ap4A_phos1/2-like"/>
</dbReference>
<evidence type="ECO:0000259" key="3">
    <source>
        <dbReference type="Pfam" id="PF19327"/>
    </source>
</evidence>
<dbReference type="Pfam" id="PF19327">
    <property type="entry name" value="Ap4A_phos_N"/>
    <property type="match status" value="1"/>
</dbReference>
<feature type="compositionally biased region" description="Basic and acidic residues" evidence="1">
    <location>
        <begin position="62"/>
        <end position="76"/>
    </location>
</feature>
<sequence length="342" mass="37829">MSDLDRMLGLLEPLHKAVSKKFQTAFSNKDLVFSDTKLALLKTRAGPTFQLRYCPALAHKPKGNEKDAKDPKRPRFDPFAGPPSELLVAQIPSGHALHFLVLNKYPVIHNHFIIATTANKPQTDLLELEDLEMTHACLRAWQTHEHDGSSRRLYAFFNSGEHSGASQVHRHLQFLPVEDMSGSEPGPWGLLLDGMTTRAHPELPLFHDPGLPFLHFSTPLEDGPSSTDLLSKYLLLLRAALSATEHPSQPLDQEIAIEKNGQTTFSYNLGMTRDKMAICPRRSEAVAVPGAGPESSVALNGTILAGTLMVKHEAEWNLLRETPSLLNDMLASIGYSPATWVR</sequence>
<dbReference type="HOGENOM" id="CLU_049915_2_1_1"/>
<evidence type="ECO:0000259" key="2">
    <source>
        <dbReference type="Pfam" id="PF09830"/>
    </source>
</evidence>
<evidence type="ECO:0000256" key="1">
    <source>
        <dbReference type="SAM" id="MobiDB-lite"/>
    </source>
</evidence>
<dbReference type="InterPro" id="IPR009163">
    <property type="entry name" value="Ap4A_phos1/2"/>
</dbReference>
<gene>
    <name evidence="4" type="ORF">PV11_01526</name>
</gene>
<dbReference type="GO" id="GO:0009117">
    <property type="term" value="P:nucleotide metabolic process"/>
    <property type="evidence" value="ECO:0007669"/>
    <property type="project" value="InterPro"/>
</dbReference>
<dbReference type="SUPFAM" id="SSF54197">
    <property type="entry name" value="HIT-like"/>
    <property type="match status" value="1"/>
</dbReference>
<organism evidence="4 5">
    <name type="scientific">Exophiala sideris</name>
    <dbReference type="NCBI Taxonomy" id="1016849"/>
    <lineage>
        <taxon>Eukaryota</taxon>
        <taxon>Fungi</taxon>
        <taxon>Dikarya</taxon>
        <taxon>Ascomycota</taxon>
        <taxon>Pezizomycotina</taxon>
        <taxon>Eurotiomycetes</taxon>
        <taxon>Chaetothyriomycetidae</taxon>
        <taxon>Chaetothyriales</taxon>
        <taxon>Herpotrichiellaceae</taxon>
        <taxon>Exophiala</taxon>
    </lineage>
</organism>
<dbReference type="GO" id="GO:0003877">
    <property type="term" value="F:ATP:ADP adenylyltransferase activity"/>
    <property type="evidence" value="ECO:0007669"/>
    <property type="project" value="InterPro"/>
</dbReference>
<evidence type="ECO:0000313" key="4">
    <source>
        <dbReference type="EMBL" id="KIV85874.1"/>
    </source>
</evidence>
<feature type="domain" description="Ap4A phosphorylase 1/2 N-terminal" evidence="3">
    <location>
        <begin position="14"/>
        <end position="182"/>
    </location>
</feature>
<dbReference type="OrthoDB" id="10267950at2759"/>
<dbReference type="Gene3D" id="3.30.428.70">
    <property type="match status" value="1"/>
</dbReference>
<dbReference type="InterPro" id="IPR045759">
    <property type="entry name" value="Ap4A_phos1/2_N"/>
</dbReference>
<dbReference type="InterPro" id="IPR019200">
    <property type="entry name" value="ATP_adenylylTrfase_C"/>
</dbReference>
<dbReference type="EMBL" id="KN846951">
    <property type="protein sequence ID" value="KIV85874.1"/>
    <property type="molecule type" value="Genomic_DNA"/>
</dbReference>
<dbReference type="PANTHER" id="PTHR38420:SF3">
    <property type="entry name" value="5',5'''-P-1,P-4-TETRAPHOSPHATE PHOSPHORYLASE 2"/>
    <property type="match status" value="1"/>
</dbReference>
<dbReference type="STRING" id="1016849.A0A0D1YWE6"/>
<dbReference type="Proteomes" id="UP000053599">
    <property type="component" value="Unassembled WGS sequence"/>
</dbReference>
<feature type="domain" description="ATP adenylyltransferase C-terminal" evidence="2">
    <location>
        <begin position="210"/>
        <end position="335"/>
    </location>
</feature>